<dbReference type="EMBL" id="HACG01010737">
    <property type="protein sequence ID" value="CEK57602.1"/>
    <property type="molecule type" value="Transcribed_RNA"/>
</dbReference>
<sequence>RFRFFQGAIISATSVHNNVALESQHLHPTADTMTDTSTSPIVNGVYNYGFSTLRRPGSCDSCLTQQDFTDQHMFQDNERLNNNRSVLYNQISDITTSQIYLCQWDTAST</sequence>
<reference evidence="1" key="1">
    <citation type="submission" date="2014-12" db="EMBL/GenBank/DDBJ databases">
        <title>Insight into the proteome of Arion vulgaris.</title>
        <authorList>
            <person name="Aradska J."/>
            <person name="Bulat T."/>
            <person name="Smidak R."/>
            <person name="Sarate P."/>
            <person name="Gangsoo J."/>
            <person name="Sialana F."/>
            <person name="Bilban M."/>
            <person name="Lubec G."/>
        </authorList>
    </citation>
    <scope>NUCLEOTIDE SEQUENCE</scope>
    <source>
        <tissue evidence="1">Skin</tissue>
    </source>
</reference>
<feature type="non-terminal residue" evidence="1">
    <location>
        <position position="1"/>
    </location>
</feature>
<protein>
    <submittedName>
        <fullName evidence="1">Uncharacterized protein</fullName>
    </submittedName>
</protein>
<gene>
    <name evidence="1" type="primary">ORF30607</name>
</gene>
<feature type="non-terminal residue" evidence="1">
    <location>
        <position position="109"/>
    </location>
</feature>
<accession>A0A0B6YN62</accession>
<proteinExistence type="predicted"/>
<name>A0A0B6YN62_9EUPU</name>
<evidence type="ECO:0000313" key="1">
    <source>
        <dbReference type="EMBL" id="CEK57602.1"/>
    </source>
</evidence>
<dbReference type="AlphaFoldDB" id="A0A0B6YN62"/>
<organism evidence="1">
    <name type="scientific">Arion vulgaris</name>
    <dbReference type="NCBI Taxonomy" id="1028688"/>
    <lineage>
        <taxon>Eukaryota</taxon>
        <taxon>Metazoa</taxon>
        <taxon>Spiralia</taxon>
        <taxon>Lophotrochozoa</taxon>
        <taxon>Mollusca</taxon>
        <taxon>Gastropoda</taxon>
        <taxon>Heterobranchia</taxon>
        <taxon>Euthyneura</taxon>
        <taxon>Panpulmonata</taxon>
        <taxon>Eupulmonata</taxon>
        <taxon>Stylommatophora</taxon>
        <taxon>Helicina</taxon>
        <taxon>Arionoidea</taxon>
        <taxon>Arionidae</taxon>
        <taxon>Arion</taxon>
    </lineage>
</organism>